<feature type="transmembrane region" description="Helical" evidence="6">
    <location>
        <begin position="107"/>
        <end position="126"/>
    </location>
</feature>
<feature type="transmembrane region" description="Helical" evidence="6">
    <location>
        <begin position="132"/>
        <end position="165"/>
    </location>
</feature>
<gene>
    <name evidence="8" type="ORF">BBOH_0592</name>
</gene>
<name>A0A086ZGZ0_9BIFI</name>
<keyword evidence="4 6" id="KW-0472">Membrane</keyword>
<sequence length="184" mass="20296">MDYIQQPNQPYGQPDLQGQMASGDDALPQPLQVPRSQYGAAQPQYQVPTQPQYQQPMQPQYQVPVQSQPQYQAPPSSQYGQPAYDFPPAQPYASPQPMIYVHQKSKLAAGLLGIFLGCFGAHNFYLGNYGKAIAQLLLTLLLGWVFGIGAIAAGIWGLVEAILILSSFYGSRWHRDANGVELRD</sequence>
<comment type="caution">
    <text evidence="8">The sequence shown here is derived from an EMBL/GenBank/DDBJ whole genome shotgun (WGS) entry which is preliminary data.</text>
</comment>
<evidence type="ECO:0000256" key="5">
    <source>
        <dbReference type="SAM" id="MobiDB-lite"/>
    </source>
</evidence>
<proteinExistence type="predicted"/>
<evidence type="ECO:0000256" key="6">
    <source>
        <dbReference type="SAM" id="Phobius"/>
    </source>
</evidence>
<evidence type="ECO:0000256" key="4">
    <source>
        <dbReference type="ARBA" id="ARBA00023136"/>
    </source>
</evidence>
<dbReference type="AlphaFoldDB" id="A0A086ZGZ0"/>
<organism evidence="8 9">
    <name type="scientific">Bifidobacterium bohemicum DSM 22767</name>
    <dbReference type="NCBI Taxonomy" id="1437606"/>
    <lineage>
        <taxon>Bacteria</taxon>
        <taxon>Bacillati</taxon>
        <taxon>Actinomycetota</taxon>
        <taxon>Actinomycetes</taxon>
        <taxon>Bifidobacteriales</taxon>
        <taxon>Bifidobacteriaceae</taxon>
        <taxon>Bifidobacterium</taxon>
    </lineage>
</organism>
<feature type="compositionally biased region" description="Low complexity" evidence="5">
    <location>
        <begin position="42"/>
        <end position="80"/>
    </location>
</feature>
<keyword evidence="2 6" id="KW-0812">Transmembrane</keyword>
<evidence type="ECO:0000313" key="8">
    <source>
        <dbReference type="EMBL" id="KFI45790.1"/>
    </source>
</evidence>
<protein>
    <submittedName>
        <fullName evidence="8">TM2 domain protein</fullName>
    </submittedName>
</protein>
<dbReference type="Proteomes" id="UP000029096">
    <property type="component" value="Unassembled WGS sequence"/>
</dbReference>
<dbReference type="OrthoDB" id="2004788at2"/>
<feature type="region of interest" description="Disordered" evidence="5">
    <location>
        <begin position="1"/>
        <end position="80"/>
    </location>
</feature>
<evidence type="ECO:0000256" key="3">
    <source>
        <dbReference type="ARBA" id="ARBA00022989"/>
    </source>
</evidence>
<feature type="compositionally biased region" description="Polar residues" evidence="5">
    <location>
        <begin position="1"/>
        <end position="11"/>
    </location>
</feature>
<dbReference type="Pfam" id="PF05154">
    <property type="entry name" value="TM2"/>
    <property type="match status" value="1"/>
</dbReference>
<dbReference type="STRING" id="1437606.BBOH_0592"/>
<keyword evidence="9" id="KW-1185">Reference proteome</keyword>
<accession>A0A086ZGZ0</accession>
<keyword evidence="3 6" id="KW-1133">Transmembrane helix</keyword>
<dbReference type="InterPro" id="IPR007829">
    <property type="entry name" value="TM2"/>
</dbReference>
<dbReference type="eggNOG" id="COG2314">
    <property type="taxonomic scope" value="Bacteria"/>
</dbReference>
<comment type="subcellular location">
    <subcellularLocation>
        <location evidence="1">Membrane</location>
        <topology evidence="1">Multi-pass membrane protein</topology>
    </subcellularLocation>
</comment>
<evidence type="ECO:0000256" key="2">
    <source>
        <dbReference type="ARBA" id="ARBA00022692"/>
    </source>
</evidence>
<evidence type="ECO:0000256" key="1">
    <source>
        <dbReference type="ARBA" id="ARBA00004141"/>
    </source>
</evidence>
<reference evidence="8 9" key="1">
    <citation type="submission" date="2014-03" db="EMBL/GenBank/DDBJ databases">
        <title>Genomics of Bifidobacteria.</title>
        <authorList>
            <person name="Ventura M."/>
            <person name="Milani C."/>
            <person name="Lugli G.A."/>
        </authorList>
    </citation>
    <scope>NUCLEOTIDE SEQUENCE [LARGE SCALE GENOMIC DNA]</scope>
    <source>
        <strain evidence="8 9">DSM 22767</strain>
    </source>
</reference>
<evidence type="ECO:0000313" key="9">
    <source>
        <dbReference type="Proteomes" id="UP000029096"/>
    </source>
</evidence>
<feature type="domain" description="TM2" evidence="7">
    <location>
        <begin position="103"/>
        <end position="152"/>
    </location>
</feature>
<dbReference type="GO" id="GO:0016020">
    <property type="term" value="C:membrane"/>
    <property type="evidence" value="ECO:0007669"/>
    <property type="project" value="UniProtKB-SubCell"/>
</dbReference>
<evidence type="ECO:0000259" key="7">
    <source>
        <dbReference type="Pfam" id="PF05154"/>
    </source>
</evidence>
<dbReference type="EMBL" id="JGYP01000002">
    <property type="protein sequence ID" value="KFI45790.1"/>
    <property type="molecule type" value="Genomic_DNA"/>
</dbReference>